<evidence type="ECO:0000259" key="3">
    <source>
        <dbReference type="PROSITE" id="PS51841"/>
    </source>
</evidence>
<reference evidence="4 5" key="1">
    <citation type="submission" date="2014-11" db="EMBL/GenBank/DDBJ databases">
        <title>Genome sequence of Flavihumibacter solisilvae 3-3.</title>
        <authorList>
            <person name="Zhou G."/>
            <person name="Li M."/>
            <person name="Wang G."/>
        </authorList>
    </citation>
    <scope>NUCLEOTIDE SEQUENCE [LARGE SCALE GENOMIC DNA]</scope>
    <source>
        <strain evidence="4 5">3-3</strain>
    </source>
</reference>
<dbReference type="Gene3D" id="2.60.40.1260">
    <property type="entry name" value="Lamin Tail domain"/>
    <property type="match status" value="1"/>
</dbReference>
<feature type="domain" description="LTD" evidence="3">
    <location>
        <begin position="18"/>
        <end position="133"/>
    </location>
</feature>
<evidence type="ECO:0000313" key="5">
    <source>
        <dbReference type="Proteomes" id="UP000031408"/>
    </source>
</evidence>
<keyword evidence="2" id="KW-0732">Signal</keyword>
<protein>
    <recommendedName>
        <fullName evidence="3">LTD domain-containing protein</fullName>
    </recommendedName>
</protein>
<evidence type="ECO:0000256" key="1">
    <source>
        <dbReference type="SAM" id="MobiDB-lite"/>
    </source>
</evidence>
<dbReference type="OrthoDB" id="9758406at2"/>
<dbReference type="AlphaFoldDB" id="A0A0C1L6R1"/>
<organism evidence="4 5">
    <name type="scientific">Flavihumibacter solisilvae</name>
    <dbReference type="NCBI Taxonomy" id="1349421"/>
    <lineage>
        <taxon>Bacteria</taxon>
        <taxon>Pseudomonadati</taxon>
        <taxon>Bacteroidota</taxon>
        <taxon>Chitinophagia</taxon>
        <taxon>Chitinophagales</taxon>
        <taxon>Chitinophagaceae</taxon>
        <taxon>Flavihumibacter</taxon>
    </lineage>
</organism>
<proteinExistence type="predicted"/>
<dbReference type="Pfam" id="PF00932">
    <property type="entry name" value="LTD"/>
    <property type="match status" value="1"/>
</dbReference>
<feature type="region of interest" description="Disordered" evidence="1">
    <location>
        <begin position="164"/>
        <end position="187"/>
    </location>
</feature>
<feature type="signal peptide" evidence="2">
    <location>
        <begin position="1"/>
        <end position="23"/>
    </location>
</feature>
<dbReference type="InterPro" id="IPR036415">
    <property type="entry name" value="Lamin_tail_dom_sf"/>
</dbReference>
<dbReference type="Gene3D" id="2.60.40.4070">
    <property type="match status" value="1"/>
</dbReference>
<dbReference type="SUPFAM" id="SSF74853">
    <property type="entry name" value="Lamin A/C globular tail domain"/>
    <property type="match status" value="1"/>
</dbReference>
<feature type="chain" id="PRO_5002135461" description="LTD domain-containing protein" evidence="2">
    <location>
        <begin position="24"/>
        <end position="564"/>
    </location>
</feature>
<sequence length="564" mass="61522">MMRTWFCAVLVMLAESLAGQAFQVVISEVFPDPSPSVGLPEEEFIELTNVSGVELDISGWTVSNGRTTGKLPDSSVLLPGDIVIICSINGKAGFSRLGRTIAISPFPALTNAGDTVILSDQNNKPVHTVGYNEQLYEGVKRNGGWSLEMIDLSRACSRIDNWLPSNAESGGTPGRKNSHEPQPGTAPPFQLRHAWCPDSLSVILVFNETVNFAEALVASSFSVLPGLTVLSSEASGIFFSEVKLLLDRPIERNRIYEIGPVKLRSCMGVPADANSEAVKVALPDSVANGIVLNELMTNPPAGGSDFIEVYNLGSNIVNLQTLVLATRNNRGDITSPRPVKCNNRNLFPGEYAVFTPDAVWLQKHYHSRYPGAIISLESLPPYPDKNGSVLLATSDGKILDEVNYSENWHAPLIRVREGVSLERLDVNTASGDRNNWHSAAMHAGYGTPGYINSQVLSASGKEDVKIVPEFFTPDGDGLDEICEVRYQFSEPGTICNIRIYNWNGQLEKILADNALCGTSGRFSWRGENKKGNRLPAGIYIVVTDIFRLNGKTRRYRHAVTLGFP</sequence>
<keyword evidence="5" id="KW-1185">Reference proteome</keyword>
<gene>
    <name evidence="4" type="ORF">OI18_07860</name>
</gene>
<evidence type="ECO:0000313" key="4">
    <source>
        <dbReference type="EMBL" id="KIC95206.1"/>
    </source>
</evidence>
<dbReference type="Proteomes" id="UP000031408">
    <property type="component" value="Unassembled WGS sequence"/>
</dbReference>
<dbReference type="InterPro" id="IPR001322">
    <property type="entry name" value="Lamin_tail_dom"/>
</dbReference>
<dbReference type="EMBL" id="JSVC01000008">
    <property type="protein sequence ID" value="KIC95206.1"/>
    <property type="molecule type" value="Genomic_DNA"/>
</dbReference>
<dbReference type="RefSeq" id="WP_082037887.1">
    <property type="nucleotide sequence ID" value="NZ_JSVC01000008.1"/>
</dbReference>
<evidence type="ECO:0000256" key="2">
    <source>
        <dbReference type="SAM" id="SignalP"/>
    </source>
</evidence>
<accession>A0A0C1L6R1</accession>
<dbReference type="STRING" id="1349421.OI18_07860"/>
<comment type="caution">
    <text evidence="4">The sequence shown here is derived from an EMBL/GenBank/DDBJ whole genome shotgun (WGS) entry which is preliminary data.</text>
</comment>
<name>A0A0C1L6R1_9BACT</name>
<dbReference type="PROSITE" id="PS51841">
    <property type="entry name" value="LTD"/>
    <property type="match status" value="1"/>
</dbReference>